<keyword evidence="2" id="KW-1185">Reference proteome</keyword>
<comment type="caution">
    <text evidence="1">The sequence shown here is derived from an EMBL/GenBank/DDBJ whole genome shotgun (WGS) entry which is preliminary data.</text>
</comment>
<organism evidence="1 2">
    <name type="scientific">Dreissena polymorpha</name>
    <name type="common">Zebra mussel</name>
    <name type="synonym">Mytilus polymorpha</name>
    <dbReference type="NCBI Taxonomy" id="45954"/>
    <lineage>
        <taxon>Eukaryota</taxon>
        <taxon>Metazoa</taxon>
        <taxon>Spiralia</taxon>
        <taxon>Lophotrochozoa</taxon>
        <taxon>Mollusca</taxon>
        <taxon>Bivalvia</taxon>
        <taxon>Autobranchia</taxon>
        <taxon>Heteroconchia</taxon>
        <taxon>Euheterodonta</taxon>
        <taxon>Imparidentia</taxon>
        <taxon>Neoheterodontei</taxon>
        <taxon>Myida</taxon>
        <taxon>Dreissenoidea</taxon>
        <taxon>Dreissenidae</taxon>
        <taxon>Dreissena</taxon>
    </lineage>
</organism>
<reference evidence="1" key="1">
    <citation type="journal article" date="2019" name="bioRxiv">
        <title>The Genome of the Zebra Mussel, Dreissena polymorpha: A Resource for Invasive Species Research.</title>
        <authorList>
            <person name="McCartney M.A."/>
            <person name="Auch B."/>
            <person name="Kono T."/>
            <person name="Mallez S."/>
            <person name="Zhang Y."/>
            <person name="Obille A."/>
            <person name="Becker A."/>
            <person name="Abrahante J.E."/>
            <person name="Garbe J."/>
            <person name="Badalamenti J.P."/>
            <person name="Herman A."/>
            <person name="Mangelson H."/>
            <person name="Liachko I."/>
            <person name="Sullivan S."/>
            <person name="Sone E.D."/>
            <person name="Koren S."/>
            <person name="Silverstein K.A.T."/>
            <person name="Beckman K.B."/>
            <person name="Gohl D.M."/>
        </authorList>
    </citation>
    <scope>NUCLEOTIDE SEQUENCE</scope>
    <source>
        <strain evidence="1">Duluth1</strain>
        <tissue evidence="1">Whole animal</tissue>
    </source>
</reference>
<dbReference type="EMBL" id="JAIWYP010000003">
    <property type="protein sequence ID" value="KAH3859517.1"/>
    <property type="molecule type" value="Genomic_DNA"/>
</dbReference>
<protein>
    <submittedName>
        <fullName evidence="1">Uncharacterized protein</fullName>
    </submittedName>
</protein>
<evidence type="ECO:0000313" key="2">
    <source>
        <dbReference type="Proteomes" id="UP000828390"/>
    </source>
</evidence>
<proteinExistence type="predicted"/>
<sequence length="89" mass="9770">MHFIQDVLEILSDLSLQFQRDTCSIPDALDALETACLRLVALKLRPGKNLQGFIDATSGQLTFQGIQLTPSTSSDEQLNAKNRSCGHSH</sequence>
<gene>
    <name evidence="1" type="ORF">DPMN_102334</name>
</gene>
<dbReference type="AlphaFoldDB" id="A0A9D4RAF3"/>
<dbReference type="Proteomes" id="UP000828390">
    <property type="component" value="Unassembled WGS sequence"/>
</dbReference>
<accession>A0A9D4RAF3</accession>
<evidence type="ECO:0000313" key="1">
    <source>
        <dbReference type="EMBL" id="KAH3859517.1"/>
    </source>
</evidence>
<reference evidence="1" key="2">
    <citation type="submission" date="2020-11" db="EMBL/GenBank/DDBJ databases">
        <authorList>
            <person name="McCartney M.A."/>
            <person name="Auch B."/>
            <person name="Kono T."/>
            <person name="Mallez S."/>
            <person name="Becker A."/>
            <person name="Gohl D.M."/>
            <person name="Silverstein K.A.T."/>
            <person name="Koren S."/>
            <person name="Bechman K.B."/>
            <person name="Herman A."/>
            <person name="Abrahante J.E."/>
            <person name="Garbe J."/>
        </authorList>
    </citation>
    <scope>NUCLEOTIDE SEQUENCE</scope>
    <source>
        <strain evidence="1">Duluth1</strain>
        <tissue evidence="1">Whole animal</tissue>
    </source>
</reference>
<name>A0A9D4RAF3_DREPO</name>